<dbReference type="Gene3D" id="3.40.50.300">
    <property type="entry name" value="P-loop containing nucleotide triphosphate hydrolases"/>
    <property type="match status" value="1"/>
</dbReference>
<protein>
    <recommendedName>
        <fullName evidence="3">histidine kinase</fullName>
        <ecNumber evidence="3">2.7.13.3</ecNumber>
    </recommendedName>
</protein>
<gene>
    <name evidence="15" type="ORF">JJB11_25185</name>
</gene>
<evidence type="ECO:0000256" key="5">
    <source>
        <dbReference type="ARBA" id="ARBA00022679"/>
    </source>
</evidence>
<comment type="catalytic activity">
    <reaction evidence="1">
        <text>ATP + protein L-histidine = ADP + protein N-phospho-L-histidine.</text>
        <dbReference type="EC" id="2.7.13.3"/>
    </reaction>
</comment>
<dbReference type="InterPro" id="IPR029016">
    <property type="entry name" value="GAF-like_dom_sf"/>
</dbReference>
<evidence type="ECO:0000256" key="7">
    <source>
        <dbReference type="ARBA" id="ARBA00022741"/>
    </source>
</evidence>
<dbReference type="Gene3D" id="3.30.450.40">
    <property type="match status" value="1"/>
</dbReference>
<dbReference type="FunFam" id="3.40.50.300:FF:000483">
    <property type="entry name" value="Sensor histidine kinase KdpD"/>
    <property type="match status" value="1"/>
</dbReference>
<dbReference type="PANTHER" id="PTHR45569:SF1">
    <property type="entry name" value="SENSOR PROTEIN KDPD"/>
    <property type="match status" value="1"/>
</dbReference>
<dbReference type="InterPro" id="IPR036097">
    <property type="entry name" value="HisK_dim/P_sf"/>
</dbReference>
<dbReference type="SUPFAM" id="SSF55874">
    <property type="entry name" value="ATPase domain of HSP90 chaperone/DNA topoisomerase II/histidine kinase"/>
    <property type="match status" value="1"/>
</dbReference>
<proteinExistence type="predicted"/>
<feature type="transmembrane region" description="Helical" evidence="13">
    <location>
        <begin position="436"/>
        <end position="453"/>
    </location>
</feature>
<evidence type="ECO:0000256" key="9">
    <source>
        <dbReference type="ARBA" id="ARBA00022840"/>
    </source>
</evidence>
<evidence type="ECO:0000313" key="15">
    <source>
        <dbReference type="EMBL" id="MBK6009407.1"/>
    </source>
</evidence>
<keyword evidence="4" id="KW-0597">Phosphoprotein</keyword>
<dbReference type="InterPro" id="IPR052023">
    <property type="entry name" value="Histidine_kinase_KdpD"/>
</dbReference>
<dbReference type="InterPro" id="IPR025201">
    <property type="entry name" value="KdpD_TM"/>
</dbReference>
<dbReference type="EMBL" id="JAEPWM010000019">
    <property type="protein sequence ID" value="MBK6009407.1"/>
    <property type="molecule type" value="Genomic_DNA"/>
</dbReference>
<feature type="domain" description="Histidine kinase" evidence="14">
    <location>
        <begin position="678"/>
        <end position="891"/>
    </location>
</feature>
<evidence type="ECO:0000256" key="2">
    <source>
        <dbReference type="ARBA" id="ARBA00004141"/>
    </source>
</evidence>
<dbReference type="SMART" id="SM00387">
    <property type="entry name" value="HATPase_c"/>
    <property type="match status" value="1"/>
</dbReference>
<dbReference type="InterPro" id="IPR003018">
    <property type="entry name" value="GAF"/>
</dbReference>
<evidence type="ECO:0000256" key="12">
    <source>
        <dbReference type="ARBA" id="ARBA00023136"/>
    </source>
</evidence>
<keyword evidence="7" id="KW-0547">Nucleotide-binding</keyword>
<dbReference type="InterPro" id="IPR027417">
    <property type="entry name" value="P-loop_NTPase"/>
</dbReference>
<comment type="subcellular location">
    <subcellularLocation>
        <location evidence="2">Membrane</location>
        <topology evidence="2">Multi-pass membrane protein</topology>
    </subcellularLocation>
</comment>
<dbReference type="GO" id="GO:0005737">
    <property type="term" value="C:cytoplasm"/>
    <property type="evidence" value="ECO:0007669"/>
    <property type="project" value="UniProtKB-ARBA"/>
</dbReference>
<dbReference type="SMART" id="SM00388">
    <property type="entry name" value="HisKA"/>
    <property type="match status" value="1"/>
</dbReference>
<feature type="transmembrane region" description="Helical" evidence="13">
    <location>
        <begin position="487"/>
        <end position="510"/>
    </location>
</feature>
<keyword evidence="10 13" id="KW-1133">Transmembrane helix</keyword>
<dbReference type="InterPro" id="IPR003661">
    <property type="entry name" value="HisK_dim/P_dom"/>
</dbReference>
<sequence length="897" mass="97156">MAIAADQRPDPDELLAQLQAQDERARRGRLRIYFGASAGVGKTFAMLGAAKREHQAGRDVVIGLVETHGRSETQQLAEGLPRLPLKELPYRDRVLPEFDLDAALARKPAVLLVDELAHSNVPGSRHPKRWQDVQELLDSGIDVWSTLNVQHLESLNDTVGAITGIRVHETVPDTVLDGADEVVLVDVTPDELMARMKAGKVYLPQQAERAAQNFFRKGNLIALREMALRRTAEHVEEDVRGWRVEQAIAPVWITGGAILACVGPREGDEQTVRAAARLAGQASVRWFAAYVETPQLRRLPADARDRILAVLKLAEDLGAETAVLAGTDAAAELVAHAQQLHCATLIVGRTHGARLPFGLARATMTRRLGTLAPALDVFEVGQRESVRRLGRVVQAQAEVDEEQGRWQEWPRYAWVVAACVGTTLAAWPLGHVLAQANIVMLFLLATVAVAMRLGRGPAALAAVLNVAAFDFFFVPPTMTFAVADVQYLLTFAVMLVVGLLTGQLTAGLRFQLRIAASRERRVQSLFELTRDLSAALLAAQVAELGENAVRSHFGGEAVVLATDAHDALLPRAQAPDGFDASVADWAFRNGQPAGLATATLSAQPWHYAPLHAPMRVRGVLALKPAQPRWLVIPEQRRHLDTLARQIAIALERVHYVEIAQQAVVEMESERLRNALLAAISHDVRTPLTALIGLAESLRQAQLAPAQAETAEHIAQQARSLAHLVNNLLDMARLQSGSVNLRLDWQSLEEVVGSALRSAATQLAGKPVQVHLPPDLPLVEFDAVLIERVLVNLLENAAKYGAPPIEVDARVEPRALVVTVRDHGPGLPTGVQGREDVLFEKFTRGEPESSTPGVGLGLAICKAVVDAHRGSIRAANAPGGGAEFSFRLPRRPPPAAPA</sequence>
<evidence type="ECO:0000313" key="16">
    <source>
        <dbReference type="Proteomes" id="UP000630528"/>
    </source>
</evidence>
<dbReference type="Gene3D" id="1.20.120.620">
    <property type="entry name" value="Backbone structure of the membrane domain of e. Coli histidine kinase receptor kdpd"/>
    <property type="match status" value="1"/>
</dbReference>
<dbReference type="CDD" id="cd00082">
    <property type="entry name" value="HisKA"/>
    <property type="match status" value="1"/>
</dbReference>
<dbReference type="SUPFAM" id="SSF47384">
    <property type="entry name" value="Homodimeric domain of signal transducing histidine kinase"/>
    <property type="match status" value="1"/>
</dbReference>
<name>A0A934WQK1_9BURK</name>
<keyword evidence="11" id="KW-0902">Two-component regulatory system</keyword>
<evidence type="ECO:0000256" key="11">
    <source>
        <dbReference type="ARBA" id="ARBA00023012"/>
    </source>
</evidence>
<dbReference type="Pfam" id="PF02518">
    <property type="entry name" value="HATPase_c"/>
    <property type="match status" value="1"/>
</dbReference>
<dbReference type="SUPFAM" id="SSF55781">
    <property type="entry name" value="GAF domain-like"/>
    <property type="match status" value="1"/>
</dbReference>
<dbReference type="Pfam" id="PF13492">
    <property type="entry name" value="GAF_3"/>
    <property type="match status" value="1"/>
</dbReference>
<dbReference type="Proteomes" id="UP000630528">
    <property type="component" value="Unassembled WGS sequence"/>
</dbReference>
<keyword evidence="16" id="KW-1185">Reference proteome</keyword>
<accession>A0A934WQK1</accession>
<dbReference type="RefSeq" id="WP_201177989.1">
    <property type="nucleotide sequence ID" value="NZ_JAEPWM010000019.1"/>
</dbReference>
<evidence type="ECO:0000256" key="8">
    <source>
        <dbReference type="ARBA" id="ARBA00022777"/>
    </source>
</evidence>
<dbReference type="Gene3D" id="1.10.287.130">
    <property type="match status" value="1"/>
</dbReference>
<dbReference type="GO" id="GO:0005524">
    <property type="term" value="F:ATP binding"/>
    <property type="evidence" value="ECO:0007669"/>
    <property type="project" value="UniProtKB-KW"/>
</dbReference>
<dbReference type="InterPro" id="IPR038318">
    <property type="entry name" value="KdpD_sf"/>
</dbReference>
<keyword evidence="9" id="KW-0067">ATP-binding</keyword>
<dbReference type="PROSITE" id="PS50109">
    <property type="entry name" value="HIS_KIN"/>
    <property type="match status" value="1"/>
</dbReference>
<keyword evidence="8" id="KW-0418">Kinase</keyword>
<dbReference type="PANTHER" id="PTHR45569">
    <property type="entry name" value="SENSOR PROTEIN KDPD"/>
    <property type="match status" value="1"/>
</dbReference>
<dbReference type="GO" id="GO:0005886">
    <property type="term" value="C:plasma membrane"/>
    <property type="evidence" value="ECO:0007669"/>
    <property type="project" value="TreeGrafter"/>
</dbReference>
<keyword evidence="5" id="KW-0808">Transferase</keyword>
<evidence type="ECO:0000256" key="1">
    <source>
        <dbReference type="ARBA" id="ARBA00000085"/>
    </source>
</evidence>
<dbReference type="InterPro" id="IPR004358">
    <property type="entry name" value="Sig_transdc_His_kin-like_C"/>
</dbReference>
<evidence type="ECO:0000256" key="3">
    <source>
        <dbReference type="ARBA" id="ARBA00012438"/>
    </source>
</evidence>
<dbReference type="PRINTS" id="PR00344">
    <property type="entry name" value="BCTRLSENSOR"/>
</dbReference>
<keyword evidence="6 13" id="KW-0812">Transmembrane</keyword>
<dbReference type="Gene3D" id="3.30.565.10">
    <property type="entry name" value="Histidine kinase-like ATPase, C-terminal domain"/>
    <property type="match status" value="1"/>
</dbReference>
<dbReference type="Pfam" id="PF00512">
    <property type="entry name" value="HisKA"/>
    <property type="match status" value="1"/>
</dbReference>
<dbReference type="Pfam" id="PF02702">
    <property type="entry name" value="KdpD"/>
    <property type="match status" value="1"/>
</dbReference>
<dbReference type="InterPro" id="IPR003594">
    <property type="entry name" value="HATPase_dom"/>
</dbReference>
<reference evidence="15" key="1">
    <citation type="journal article" date="2012" name="J. Microbiol. Biotechnol.">
        <title>Ramlibacter ginsenosidimutans sp. nov., with ginsenoside-converting activity.</title>
        <authorList>
            <person name="Wang L."/>
            <person name="An D.S."/>
            <person name="Kim S.G."/>
            <person name="Jin F.X."/>
            <person name="Kim S.C."/>
            <person name="Lee S.T."/>
            <person name="Im W.T."/>
        </authorList>
    </citation>
    <scope>NUCLEOTIDE SEQUENCE</scope>
    <source>
        <strain evidence="15">KACC 17527</strain>
    </source>
</reference>
<dbReference type="InterPro" id="IPR036890">
    <property type="entry name" value="HATPase_C_sf"/>
</dbReference>
<dbReference type="Pfam" id="PF13493">
    <property type="entry name" value="DUF4118"/>
    <property type="match status" value="1"/>
</dbReference>
<evidence type="ECO:0000256" key="6">
    <source>
        <dbReference type="ARBA" id="ARBA00022692"/>
    </source>
</evidence>
<evidence type="ECO:0000256" key="10">
    <source>
        <dbReference type="ARBA" id="ARBA00022989"/>
    </source>
</evidence>
<evidence type="ECO:0000256" key="13">
    <source>
        <dbReference type="SAM" id="Phobius"/>
    </source>
</evidence>
<feature type="transmembrane region" description="Helical" evidence="13">
    <location>
        <begin position="460"/>
        <end position="481"/>
    </location>
</feature>
<dbReference type="AlphaFoldDB" id="A0A934WQK1"/>
<organism evidence="15 16">
    <name type="scientific">Ramlibacter ginsenosidimutans</name>
    <dbReference type="NCBI Taxonomy" id="502333"/>
    <lineage>
        <taxon>Bacteria</taxon>
        <taxon>Pseudomonadati</taxon>
        <taxon>Pseudomonadota</taxon>
        <taxon>Betaproteobacteria</taxon>
        <taxon>Burkholderiales</taxon>
        <taxon>Comamonadaceae</taxon>
        <taxon>Ramlibacter</taxon>
    </lineage>
</organism>
<dbReference type="InterPro" id="IPR003852">
    <property type="entry name" value="Sig_transdc_His_kinase_KdpD_N"/>
</dbReference>
<evidence type="ECO:0000259" key="14">
    <source>
        <dbReference type="PROSITE" id="PS50109"/>
    </source>
</evidence>
<dbReference type="InterPro" id="IPR005467">
    <property type="entry name" value="His_kinase_dom"/>
</dbReference>
<reference evidence="15" key="2">
    <citation type="submission" date="2021-01" db="EMBL/GenBank/DDBJ databases">
        <authorList>
            <person name="Kang M."/>
        </authorList>
    </citation>
    <scope>NUCLEOTIDE SEQUENCE</scope>
    <source>
        <strain evidence="15">KACC 17527</strain>
    </source>
</reference>
<evidence type="ECO:0000256" key="4">
    <source>
        <dbReference type="ARBA" id="ARBA00022553"/>
    </source>
</evidence>
<keyword evidence="12 13" id="KW-0472">Membrane</keyword>
<dbReference type="GO" id="GO:0000155">
    <property type="term" value="F:phosphorelay sensor kinase activity"/>
    <property type="evidence" value="ECO:0007669"/>
    <property type="project" value="InterPro"/>
</dbReference>
<comment type="caution">
    <text evidence="15">The sequence shown here is derived from an EMBL/GenBank/DDBJ whole genome shotgun (WGS) entry which is preliminary data.</text>
</comment>
<dbReference type="EC" id="2.7.13.3" evidence="3"/>